<keyword evidence="3" id="KW-1185">Reference proteome</keyword>
<proteinExistence type="predicted"/>
<feature type="non-terminal residue" evidence="2">
    <location>
        <position position="1"/>
    </location>
</feature>
<comment type="caution">
    <text evidence="2">The sequence shown here is derived from an EMBL/GenBank/DDBJ whole genome shotgun (WGS) entry which is preliminary data.</text>
</comment>
<organism evidence="2 3">
    <name type="scientific">Pristionchus fissidentatus</name>
    <dbReference type="NCBI Taxonomy" id="1538716"/>
    <lineage>
        <taxon>Eukaryota</taxon>
        <taxon>Metazoa</taxon>
        <taxon>Ecdysozoa</taxon>
        <taxon>Nematoda</taxon>
        <taxon>Chromadorea</taxon>
        <taxon>Rhabditida</taxon>
        <taxon>Rhabditina</taxon>
        <taxon>Diplogasteromorpha</taxon>
        <taxon>Diplogasteroidea</taxon>
        <taxon>Neodiplogasteridae</taxon>
        <taxon>Pristionchus</taxon>
    </lineage>
</organism>
<dbReference type="AlphaFoldDB" id="A0AAV5VNF2"/>
<feature type="region of interest" description="Disordered" evidence="1">
    <location>
        <begin position="1"/>
        <end position="71"/>
    </location>
</feature>
<evidence type="ECO:0000313" key="3">
    <source>
        <dbReference type="Proteomes" id="UP001432322"/>
    </source>
</evidence>
<dbReference type="Proteomes" id="UP001432322">
    <property type="component" value="Unassembled WGS sequence"/>
</dbReference>
<accession>A0AAV5VNF2</accession>
<feature type="compositionally biased region" description="Basic residues" evidence="1">
    <location>
        <begin position="19"/>
        <end position="29"/>
    </location>
</feature>
<evidence type="ECO:0000256" key="1">
    <source>
        <dbReference type="SAM" id="MobiDB-lite"/>
    </source>
</evidence>
<evidence type="ECO:0000313" key="2">
    <source>
        <dbReference type="EMBL" id="GMT20951.1"/>
    </source>
</evidence>
<dbReference type="EMBL" id="BTSY01000003">
    <property type="protein sequence ID" value="GMT20951.1"/>
    <property type="molecule type" value="Genomic_DNA"/>
</dbReference>
<gene>
    <name evidence="2" type="ORF">PFISCL1PPCAC_12248</name>
</gene>
<name>A0AAV5VNF2_9BILA</name>
<sequence>NVSGQTKKETTPTPFGKSGKSKKNKKGKAAGKEDKQSLIDTDDEEEDGQNSGSVLLHNANEGEETEEEKGLRIDRQIQLQIEADARDSLDFSCSSTFRGTCYQIEALRSLLVATETKKQIEKALNDVKKGGAVPLPGSQVLDLSQIRVQLTNYAIDHPGVEYYFVVILRHRL</sequence>
<reference evidence="2" key="1">
    <citation type="submission" date="2023-10" db="EMBL/GenBank/DDBJ databases">
        <title>Genome assembly of Pristionchus species.</title>
        <authorList>
            <person name="Yoshida K."/>
            <person name="Sommer R.J."/>
        </authorList>
    </citation>
    <scope>NUCLEOTIDE SEQUENCE</scope>
    <source>
        <strain evidence="2">RS5133</strain>
    </source>
</reference>
<feature type="compositionally biased region" description="Basic and acidic residues" evidence="1">
    <location>
        <begin position="1"/>
        <end position="10"/>
    </location>
</feature>
<feature type="non-terminal residue" evidence="2">
    <location>
        <position position="172"/>
    </location>
</feature>
<protein>
    <submittedName>
        <fullName evidence="2">Uncharacterized protein</fullName>
    </submittedName>
</protein>